<dbReference type="PANTHER" id="PTHR47683">
    <property type="entry name" value="PSEUDOURIDINE SYNTHASE FAMILY PROTEIN-RELATED"/>
    <property type="match status" value="1"/>
</dbReference>
<evidence type="ECO:0000256" key="4">
    <source>
        <dbReference type="PROSITE-ProRule" id="PRU00182"/>
    </source>
</evidence>
<accession>A0ABS6MF25</accession>
<evidence type="ECO:0000313" key="9">
    <source>
        <dbReference type="Proteomes" id="UP000755551"/>
    </source>
</evidence>
<comment type="function">
    <text evidence="3">Responsible for synthesis of pseudouridine from uracil-516 in 16S ribosomal RNA.</text>
</comment>
<dbReference type="EMBL" id="JAHQZT010000047">
    <property type="protein sequence ID" value="MBV0934910.1"/>
    <property type="molecule type" value="Genomic_DNA"/>
</dbReference>
<sequence>MRLDRFVCKHTEHSHQTARRLVASGRASVNGQTIRDPHYPVSHFCTVMLDNRLLQQQQAVYLMLNKPPGYLSATRDPEHPTVLELLPEALRPQLHIAGRLDRATTGLLLLTNDGHWSRRITAPEEKIPKVYRVTTAEPISLEAEACFAQGIWLAREGVRTSAAQLERLGARQCCLTIYEGRHHQVKRMFAAIGNEVTALHRERMGTLLLDKSLRPGEYRALTDAEMTGFQDLRTGL</sequence>
<evidence type="ECO:0000256" key="1">
    <source>
        <dbReference type="ARBA" id="ARBA00023235"/>
    </source>
</evidence>
<feature type="domain" description="Pseudouridine synthase RsuA/RluA-like" evidence="6">
    <location>
        <begin position="61"/>
        <end position="191"/>
    </location>
</feature>
<keyword evidence="1 5" id="KW-0413">Isomerase</keyword>
<evidence type="ECO:0000259" key="6">
    <source>
        <dbReference type="Pfam" id="PF00849"/>
    </source>
</evidence>
<dbReference type="InterPro" id="IPR018496">
    <property type="entry name" value="PsdUridine_synth_RsuA/RluB_CS"/>
</dbReference>
<dbReference type="Pfam" id="PF01479">
    <property type="entry name" value="S4"/>
    <property type="match status" value="1"/>
</dbReference>
<dbReference type="InterPro" id="IPR002942">
    <property type="entry name" value="S4_RNA-bd"/>
</dbReference>
<dbReference type="Proteomes" id="UP000755551">
    <property type="component" value="Unassembled WGS sequence"/>
</dbReference>
<evidence type="ECO:0000256" key="5">
    <source>
        <dbReference type="RuleBase" id="RU003887"/>
    </source>
</evidence>
<dbReference type="CDD" id="cd02553">
    <property type="entry name" value="PseudoU_synth_RsuA"/>
    <property type="match status" value="1"/>
</dbReference>
<evidence type="ECO:0000256" key="3">
    <source>
        <dbReference type="ARBA" id="ARBA00037590"/>
    </source>
</evidence>
<dbReference type="PROSITE" id="PS50889">
    <property type="entry name" value="S4"/>
    <property type="match status" value="1"/>
</dbReference>
<dbReference type="InterPro" id="IPR000748">
    <property type="entry name" value="PsdUridine_synth_RsuA/RluB/E/F"/>
</dbReference>
<dbReference type="PROSITE" id="PS01149">
    <property type="entry name" value="PSI_RSU"/>
    <property type="match status" value="1"/>
</dbReference>
<comment type="similarity">
    <text evidence="5">Belongs to the pseudouridine synthase RsuA family.</text>
</comment>
<dbReference type="InterPro" id="IPR050343">
    <property type="entry name" value="RsuA_PseudoU_synthase"/>
</dbReference>
<protein>
    <recommendedName>
        <fullName evidence="5">Pseudouridine synthase</fullName>
        <ecNumber evidence="5">5.4.99.-</ecNumber>
    </recommendedName>
</protein>
<proteinExistence type="inferred from homology"/>
<evidence type="ECO:0000256" key="2">
    <source>
        <dbReference type="ARBA" id="ARBA00036749"/>
    </source>
</evidence>
<dbReference type="PANTHER" id="PTHR47683:SF4">
    <property type="entry name" value="PSEUDOURIDINE SYNTHASE"/>
    <property type="match status" value="1"/>
</dbReference>
<name>A0ABS6MF25_9GAMM</name>
<evidence type="ECO:0000313" key="8">
    <source>
        <dbReference type="EMBL" id="MBV0934910.1"/>
    </source>
</evidence>
<gene>
    <name evidence="8" type="ORF">KTN04_16365</name>
</gene>
<dbReference type="Pfam" id="PF00849">
    <property type="entry name" value="PseudoU_synth_2"/>
    <property type="match status" value="1"/>
</dbReference>
<feature type="domain" description="RNA-binding S4" evidence="7">
    <location>
        <begin position="1"/>
        <end position="42"/>
    </location>
</feature>
<organism evidence="8 9">
    <name type="scientific">Marinobacterium weihaiense</name>
    <dbReference type="NCBI Taxonomy" id="2851016"/>
    <lineage>
        <taxon>Bacteria</taxon>
        <taxon>Pseudomonadati</taxon>
        <taxon>Pseudomonadota</taxon>
        <taxon>Gammaproteobacteria</taxon>
        <taxon>Oceanospirillales</taxon>
        <taxon>Oceanospirillaceae</taxon>
        <taxon>Marinobacterium</taxon>
    </lineage>
</organism>
<dbReference type="RefSeq" id="WP_217336297.1">
    <property type="nucleotide sequence ID" value="NZ_JAHQZT010000047.1"/>
</dbReference>
<comment type="caution">
    <text evidence="8">The sequence shown here is derived from an EMBL/GenBank/DDBJ whole genome shotgun (WGS) entry which is preliminary data.</text>
</comment>
<reference evidence="8 9" key="1">
    <citation type="submission" date="2021-06" db="EMBL/GenBank/DDBJ databases">
        <title>Bacterium isolated from marine sediment.</title>
        <authorList>
            <person name="Zhu K.-L."/>
            <person name="Du Z.-J."/>
            <person name="Liang Q.-Y."/>
        </authorList>
    </citation>
    <scope>NUCLEOTIDE SEQUENCE [LARGE SCALE GENOMIC DNA]</scope>
    <source>
        <strain evidence="8 9">A346</strain>
    </source>
</reference>
<keyword evidence="4" id="KW-0694">RNA-binding</keyword>
<dbReference type="InterPro" id="IPR006145">
    <property type="entry name" value="PsdUridine_synth_RsuA/RluA"/>
</dbReference>
<dbReference type="CDD" id="cd00165">
    <property type="entry name" value="S4"/>
    <property type="match status" value="1"/>
</dbReference>
<evidence type="ECO:0000259" key="7">
    <source>
        <dbReference type="Pfam" id="PF01479"/>
    </source>
</evidence>
<comment type="catalytic activity">
    <reaction evidence="2">
        <text>uridine(516) in 16S rRNA = pseudouridine(516) in 16S rRNA</text>
        <dbReference type="Rhea" id="RHEA:38867"/>
        <dbReference type="Rhea" id="RHEA-COMP:10089"/>
        <dbReference type="Rhea" id="RHEA-COMP:10090"/>
        <dbReference type="ChEBI" id="CHEBI:65314"/>
        <dbReference type="ChEBI" id="CHEBI:65315"/>
        <dbReference type="EC" id="5.4.99.19"/>
    </reaction>
</comment>
<dbReference type="EC" id="5.4.99.-" evidence="5"/>
<dbReference type="NCBIfam" id="TIGR00093">
    <property type="entry name" value="pseudouridine synthase"/>
    <property type="match status" value="1"/>
</dbReference>
<keyword evidence="9" id="KW-1185">Reference proteome</keyword>